<protein>
    <submittedName>
        <fullName evidence="1">Uncharacterized protein</fullName>
    </submittedName>
</protein>
<dbReference type="Proteomes" id="UP000655868">
    <property type="component" value="Unassembled WGS sequence"/>
</dbReference>
<name>A0A934NSB3_9NOCA</name>
<organism evidence="1 2">
    <name type="scientific">Antrihabitans stalagmiti</name>
    <dbReference type="NCBI Taxonomy" id="2799499"/>
    <lineage>
        <taxon>Bacteria</taxon>
        <taxon>Bacillati</taxon>
        <taxon>Actinomycetota</taxon>
        <taxon>Actinomycetes</taxon>
        <taxon>Mycobacteriales</taxon>
        <taxon>Nocardiaceae</taxon>
        <taxon>Antrihabitans</taxon>
    </lineage>
</organism>
<evidence type="ECO:0000313" key="1">
    <source>
        <dbReference type="EMBL" id="MBJ8340399.1"/>
    </source>
</evidence>
<dbReference type="EMBL" id="JAEMNV010000004">
    <property type="protein sequence ID" value="MBJ8340399.1"/>
    <property type="molecule type" value="Genomic_DNA"/>
</dbReference>
<evidence type="ECO:0000313" key="2">
    <source>
        <dbReference type="Proteomes" id="UP000655868"/>
    </source>
</evidence>
<reference evidence="1" key="1">
    <citation type="submission" date="2020-12" db="EMBL/GenBank/DDBJ databases">
        <title>Antrihabitans popcorni sp. nov. and Antrihabitans auranticaus sp. nov., isolated from a larva cave.</title>
        <authorList>
            <person name="Lee S.D."/>
            <person name="Kim I.S."/>
        </authorList>
    </citation>
    <scope>NUCLEOTIDE SEQUENCE</scope>
    <source>
        <strain evidence="1">YC3-6</strain>
    </source>
</reference>
<proteinExistence type="predicted"/>
<dbReference type="AlphaFoldDB" id="A0A934NSB3"/>
<comment type="caution">
    <text evidence="1">The sequence shown here is derived from an EMBL/GenBank/DDBJ whole genome shotgun (WGS) entry which is preliminary data.</text>
</comment>
<accession>A0A934NSB3</accession>
<sequence length="82" mass="9463">MSVYSSPPAFEDRRWPPIGDEVFGSYSPMITIDRHRGYSLETVRDSWDVDITIFPEAGIDTTPERMDEVAELLIQLTEDLRE</sequence>
<dbReference type="RefSeq" id="WP_199705189.1">
    <property type="nucleotide sequence ID" value="NZ_JAEMNV010000004.1"/>
</dbReference>
<keyword evidence="2" id="KW-1185">Reference proteome</keyword>
<gene>
    <name evidence="1" type="ORF">JGU71_16020</name>
</gene>